<dbReference type="InterPro" id="IPR001019">
    <property type="entry name" value="Gprotein_alpha_su"/>
</dbReference>
<evidence type="ECO:0000313" key="8">
    <source>
        <dbReference type="Proteomes" id="UP000308199"/>
    </source>
</evidence>
<dbReference type="InterPro" id="IPR011025">
    <property type="entry name" value="GproteinA_insert"/>
</dbReference>
<reference evidence="7 8" key="1">
    <citation type="submission" date="2019-02" db="EMBL/GenBank/DDBJ databases">
        <title>Genome sequencing of the rare red list fungi Phellinidium pouzarii.</title>
        <authorList>
            <person name="Buettner E."/>
            <person name="Kellner H."/>
        </authorList>
    </citation>
    <scope>NUCLEOTIDE SEQUENCE [LARGE SCALE GENOMIC DNA]</scope>
    <source>
        <strain evidence="7 8">DSM 108285</strain>
    </source>
</reference>
<feature type="binding site" evidence="4">
    <location>
        <begin position="464"/>
        <end position="467"/>
    </location>
    <ligand>
        <name>GTP</name>
        <dbReference type="ChEBI" id="CHEBI:37565"/>
    </ligand>
</feature>
<dbReference type="PRINTS" id="PR00318">
    <property type="entry name" value="GPROTEINA"/>
</dbReference>
<keyword evidence="5" id="KW-0479">Metal-binding</keyword>
<dbReference type="Gene3D" id="3.40.50.300">
    <property type="entry name" value="P-loop containing nucleotide triphosphate hydrolases"/>
    <property type="match status" value="1"/>
</dbReference>
<dbReference type="Proteomes" id="UP000308199">
    <property type="component" value="Unassembled WGS sequence"/>
</dbReference>
<dbReference type="GO" id="GO:0005737">
    <property type="term" value="C:cytoplasm"/>
    <property type="evidence" value="ECO:0007669"/>
    <property type="project" value="TreeGrafter"/>
</dbReference>
<dbReference type="InterPro" id="IPR027417">
    <property type="entry name" value="P-loop_NTPase"/>
</dbReference>
<evidence type="ECO:0000313" key="7">
    <source>
        <dbReference type="EMBL" id="THH08594.1"/>
    </source>
</evidence>
<dbReference type="PANTHER" id="PTHR10218:SF360">
    <property type="entry name" value="GUANINE NUCLEOTIDE-BINDING PROTEIN SUBUNIT ALPHA HOMOLOG"/>
    <property type="match status" value="1"/>
</dbReference>
<evidence type="ECO:0000256" key="5">
    <source>
        <dbReference type="PIRSR" id="PIRSR601019-2"/>
    </source>
</evidence>
<comment type="caution">
    <text evidence="7">The sequence shown here is derived from an EMBL/GenBank/DDBJ whole genome shotgun (WGS) entry which is preliminary data.</text>
</comment>
<dbReference type="AlphaFoldDB" id="A0A4S4LAD7"/>
<dbReference type="GO" id="GO:0005525">
    <property type="term" value="F:GTP binding"/>
    <property type="evidence" value="ECO:0007669"/>
    <property type="project" value="UniProtKB-KW"/>
</dbReference>
<evidence type="ECO:0000256" key="4">
    <source>
        <dbReference type="PIRSR" id="PIRSR601019-1"/>
    </source>
</evidence>
<dbReference type="SMART" id="SM00275">
    <property type="entry name" value="G_alpha"/>
    <property type="match status" value="1"/>
</dbReference>
<evidence type="ECO:0000256" key="2">
    <source>
        <dbReference type="ARBA" id="ARBA00023134"/>
    </source>
</evidence>
<dbReference type="GO" id="GO:0007188">
    <property type="term" value="P:adenylate cyclase-modulating G protein-coupled receptor signaling pathway"/>
    <property type="evidence" value="ECO:0007669"/>
    <property type="project" value="TreeGrafter"/>
</dbReference>
<evidence type="ECO:0000256" key="3">
    <source>
        <dbReference type="ARBA" id="ARBA00023224"/>
    </source>
</evidence>
<dbReference type="Pfam" id="PF00503">
    <property type="entry name" value="G-alpha"/>
    <property type="match status" value="1"/>
</dbReference>
<feature type="binding site" evidence="5">
    <location>
        <position position="372"/>
    </location>
    <ligand>
        <name>Mg(2+)</name>
        <dbReference type="ChEBI" id="CHEBI:18420"/>
    </ligand>
</feature>
<dbReference type="GO" id="GO:0031683">
    <property type="term" value="F:G-protein beta/gamma-subunit complex binding"/>
    <property type="evidence" value="ECO:0007669"/>
    <property type="project" value="InterPro"/>
</dbReference>
<dbReference type="EMBL" id="SGPK01000094">
    <property type="protein sequence ID" value="THH08594.1"/>
    <property type="molecule type" value="Genomic_DNA"/>
</dbReference>
<proteinExistence type="predicted"/>
<sequence>MIRTQTRTSSIYSADDPLAFALRPPPEESDDERQTRIAAELEAKRISDRIDDDLRQERERKKRASMQVKVRATLARSRSRPIVLVCEQPCEVAKPLFLLSSAALRSLRLFGGRFMEVHQAVCQAESGKSTLQKQFQLFCAPASLEDERDSWRAVVYFNVVRNIKRILQALDSLDLGSGASGLRPSSSTADVDDSAEIVEVENDARSGPSSEAEGVMLMLSGSAKTELATLKLRLSPLLTAESSLADHLSGGVQVGALAKRRGGGVYVRTGWQTTMTVPGKKRRHDESAGAGPSGENGRDRVQEELDKIERMLFACREDVKELWRHSVVKTLIEKRKLRLQESAEHFLNSIDRVSASDYKPSTDDILRARLQTMGIASHEFMVQVSGKSVLWHLYDVGGARGQRHTWVPYFDDANAIIFLAPVSAFDQYLEEDPKMNRINDSLQLFTMICSNELLKKVHLVLFLNKTDILKQKLNASVSVKRYIPSYGDRPNTYEAVIDYFRTHFLQVHRKNNEEHRVLYTHQTSVVDTSTTQSVIRNVRDSIFRGYLQEASLV</sequence>
<dbReference type="GO" id="GO:0003924">
    <property type="term" value="F:GTPase activity"/>
    <property type="evidence" value="ECO:0007669"/>
    <property type="project" value="InterPro"/>
</dbReference>
<gene>
    <name evidence="7" type="ORF">EW145_g2596</name>
</gene>
<dbReference type="PROSITE" id="PS51882">
    <property type="entry name" value="G_ALPHA"/>
    <property type="match status" value="1"/>
</dbReference>
<keyword evidence="5" id="KW-0460">Magnesium</keyword>
<keyword evidence="8" id="KW-1185">Reference proteome</keyword>
<dbReference type="FunFam" id="3.40.50.300:FF:000720">
    <property type="entry name" value="Guanine nucleotide-binding protein G(k) subunit alpha"/>
    <property type="match status" value="1"/>
</dbReference>
<organism evidence="7 8">
    <name type="scientific">Phellinidium pouzarii</name>
    <dbReference type="NCBI Taxonomy" id="167371"/>
    <lineage>
        <taxon>Eukaryota</taxon>
        <taxon>Fungi</taxon>
        <taxon>Dikarya</taxon>
        <taxon>Basidiomycota</taxon>
        <taxon>Agaricomycotina</taxon>
        <taxon>Agaricomycetes</taxon>
        <taxon>Hymenochaetales</taxon>
        <taxon>Hymenochaetaceae</taxon>
        <taxon>Phellinidium</taxon>
    </lineage>
</organism>
<dbReference type="GO" id="GO:0005834">
    <property type="term" value="C:heterotrimeric G-protein complex"/>
    <property type="evidence" value="ECO:0007669"/>
    <property type="project" value="TreeGrafter"/>
</dbReference>
<keyword evidence="2 4" id="KW-0342">GTP-binding</keyword>
<feature type="region of interest" description="Disordered" evidence="6">
    <location>
        <begin position="276"/>
        <end position="300"/>
    </location>
</feature>
<dbReference type="OrthoDB" id="5817230at2759"/>
<dbReference type="PANTHER" id="PTHR10218">
    <property type="entry name" value="GTP-BINDING PROTEIN ALPHA SUBUNIT"/>
    <property type="match status" value="1"/>
</dbReference>
<dbReference type="GO" id="GO:0046872">
    <property type="term" value="F:metal ion binding"/>
    <property type="evidence" value="ECO:0007669"/>
    <property type="project" value="UniProtKB-KW"/>
</dbReference>
<feature type="binding site" evidence="4">
    <location>
        <begin position="366"/>
        <end position="372"/>
    </location>
    <ligand>
        <name>GTP</name>
        <dbReference type="ChEBI" id="CHEBI:37565"/>
    </ligand>
</feature>
<feature type="region of interest" description="Disordered" evidence="6">
    <location>
        <begin position="15"/>
        <end position="34"/>
    </location>
</feature>
<keyword evidence="1 4" id="KW-0547">Nucleotide-binding</keyword>
<keyword evidence="3" id="KW-0807">Transducer</keyword>
<evidence type="ECO:0000256" key="6">
    <source>
        <dbReference type="SAM" id="MobiDB-lite"/>
    </source>
</evidence>
<dbReference type="SUPFAM" id="SSF47895">
    <property type="entry name" value="Transducin (alpha subunit), insertion domain"/>
    <property type="match status" value="1"/>
</dbReference>
<evidence type="ECO:0008006" key="9">
    <source>
        <dbReference type="Google" id="ProtNLM"/>
    </source>
</evidence>
<name>A0A4S4LAD7_9AGAM</name>
<evidence type="ECO:0000256" key="1">
    <source>
        <dbReference type="ARBA" id="ARBA00022741"/>
    </source>
</evidence>
<dbReference type="GO" id="GO:0001664">
    <property type="term" value="F:G protein-coupled receptor binding"/>
    <property type="evidence" value="ECO:0007669"/>
    <property type="project" value="TreeGrafter"/>
</dbReference>
<accession>A0A4S4LAD7</accession>
<dbReference type="SUPFAM" id="SSF52540">
    <property type="entry name" value="P-loop containing nucleoside triphosphate hydrolases"/>
    <property type="match status" value="1"/>
</dbReference>
<protein>
    <recommendedName>
        <fullName evidence="9">Guanine nucleotide-binding protein alpha-4 subunit</fullName>
    </recommendedName>
</protein>